<dbReference type="EMBL" id="DAKRPA010000056">
    <property type="protein sequence ID" value="DBA00902.1"/>
    <property type="molecule type" value="Genomic_DNA"/>
</dbReference>
<name>A0AAV2Z577_9STRA</name>
<evidence type="ECO:0000313" key="1">
    <source>
        <dbReference type="EMBL" id="DBA00902.1"/>
    </source>
</evidence>
<sequence>MTAHILTKALPGVKFEKFRNYLGVVPSSAEVELWLKAIMTKDSSISLKIKNWTST</sequence>
<comment type="caution">
    <text evidence="1">The sequence shown here is derived from an EMBL/GenBank/DDBJ whole genome shotgun (WGS) entry which is preliminary data.</text>
</comment>
<keyword evidence="2" id="KW-1185">Reference proteome</keyword>
<accession>A0AAV2Z577</accession>
<dbReference type="AlphaFoldDB" id="A0AAV2Z577"/>
<proteinExistence type="predicted"/>
<evidence type="ECO:0000313" key="2">
    <source>
        <dbReference type="Proteomes" id="UP001146120"/>
    </source>
</evidence>
<organism evidence="1 2">
    <name type="scientific">Lagenidium giganteum</name>
    <dbReference type="NCBI Taxonomy" id="4803"/>
    <lineage>
        <taxon>Eukaryota</taxon>
        <taxon>Sar</taxon>
        <taxon>Stramenopiles</taxon>
        <taxon>Oomycota</taxon>
        <taxon>Peronosporomycetes</taxon>
        <taxon>Pythiales</taxon>
        <taxon>Pythiaceae</taxon>
    </lineage>
</organism>
<protein>
    <submittedName>
        <fullName evidence="1">Uncharacterized protein</fullName>
    </submittedName>
</protein>
<dbReference type="Proteomes" id="UP001146120">
    <property type="component" value="Unassembled WGS sequence"/>
</dbReference>
<gene>
    <name evidence="1" type="ORF">N0F65_006102</name>
</gene>
<reference evidence="1" key="1">
    <citation type="submission" date="2022-11" db="EMBL/GenBank/DDBJ databases">
        <authorList>
            <person name="Morgan W.R."/>
            <person name="Tartar A."/>
        </authorList>
    </citation>
    <scope>NUCLEOTIDE SEQUENCE</scope>
    <source>
        <strain evidence="1">ARSEF 373</strain>
    </source>
</reference>
<reference evidence="1" key="2">
    <citation type="journal article" date="2023" name="Microbiol Resour">
        <title>Decontamination and Annotation of the Draft Genome Sequence of the Oomycete Lagenidium giganteum ARSEF 373.</title>
        <authorList>
            <person name="Morgan W.R."/>
            <person name="Tartar A."/>
        </authorList>
    </citation>
    <scope>NUCLEOTIDE SEQUENCE</scope>
    <source>
        <strain evidence="1">ARSEF 373</strain>
    </source>
</reference>